<evidence type="ECO:0000256" key="2">
    <source>
        <dbReference type="ARBA" id="ARBA00023002"/>
    </source>
</evidence>
<dbReference type="PANTHER" id="PTHR42804:SF1">
    <property type="entry name" value="ALDEHYDE DEHYDROGENASE-RELATED"/>
    <property type="match status" value="1"/>
</dbReference>
<dbReference type="InterPro" id="IPR016163">
    <property type="entry name" value="Ald_DH_C"/>
</dbReference>
<evidence type="ECO:0000313" key="8">
    <source>
        <dbReference type="EMBL" id="GII91681.1"/>
    </source>
</evidence>
<dbReference type="AlphaFoldDB" id="A0A919V663"/>
<dbReference type="SUPFAM" id="SSF53720">
    <property type="entry name" value="ALDH-like"/>
    <property type="match status" value="1"/>
</dbReference>
<comment type="catalytic activity">
    <reaction evidence="4">
        <text>an aldehyde + NAD(+) + H2O = a carboxylate + NADH + 2 H(+)</text>
        <dbReference type="Rhea" id="RHEA:16185"/>
        <dbReference type="ChEBI" id="CHEBI:15377"/>
        <dbReference type="ChEBI" id="CHEBI:15378"/>
        <dbReference type="ChEBI" id="CHEBI:17478"/>
        <dbReference type="ChEBI" id="CHEBI:29067"/>
        <dbReference type="ChEBI" id="CHEBI:57540"/>
        <dbReference type="ChEBI" id="CHEBI:57945"/>
        <dbReference type="EC" id="1.2.1.3"/>
    </reaction>
</comment>
<feature type="active site" evidence="5">
    <location>
        <position position="243"/>
    </location>
</feature>
<keyword evidence="9" id="KW-1185">Reference proteome</keyword>
<name>A0A919V663_9ACTN</name>
<dbReference type="InterPro" id="IPR029510">
    <property type="entry name" value="Ald_DH_CS_GLU"/>
</dbReference>
<accession>A0A919V663</accession>
<sequence>MRHLYLNGVWAPSTSGEGVDVVDPATEEVLDRVPAGTPDDVEAAVAAARAAFPAWAGAAPGERAKLLAHAAGLLRERAEHVARVIATDLGAPYDKALRVHTLGPAEILEFYARLAEGHSGEAESIGNSRVFREPVGVVGAITPWNYPLHQVVCKVAPALAAGCTVVLKPSEVAPLAAYELAGIFDEVGLPPGVFNLLSGRGEVVGEALCAHPDVDMISFTGSTRAGRRIGAVAAETVKRVTLELGGKSANIILPDADMPTAVKVGVAHAFTNSGQTCSAWSRMIVHRDSYDEAVRLAVAAASRYTVGGPFDEGVRLGPLISKTQRDRVVHYINRGQEEGARLVCGGTERPLPRGYFVEPTVFAGVEPGMVIEQEEIFGPVLCVIPYTSEDEAIKIANGTPYGLAGAVWAADRDRAAAVGRRLRTGQVSVNGGAHNPLAPFGGFKQSGVGRELGRYGFEEYLEVQSLQF</sequence>
<evidence type="ECO:0000256" key="1">
    <source>
        <dbReference type="ARBA" id="ARBA00009986"/>
    </source>
</evidence>
<evidence type="ECO:0000259" key="7">
    <source>
        <dbReference type="Pfam" id="PF00171"/>
    </source>
</evidence>
<dbReference type="Gene3D" id="3.40.309.10">
    <property type="entry name" value="Aldehyde Dehydrogenase, Chain A, domain 2"/>
    <property type="match status" value="1"/>
</dbReference>
<dbReference type="InterPro" id="IPR016162">
    <property type="entry name" value="Ald_DH_N"/>
</dbReference>
<dbReference type="Gene3D" id="3.40.605.10">
    <property type="entry name" value="Aldehyde Dehydrogenase, Chain A, domain 1"/>
    <property type="match status" value="1"/>
</dbReference>
<evidence type="ECO:0000256" key="3">
    <source>
        <dbReference type="ARBA" id="ARBA00024226"/>
    </source>
</evidence>
<reference evidence="8" key="1">
    <citation type="submission" date="2021-01" db="EMBL/GenBank/DDBJ databases">
        <title>Whole genome shotgun sequence of Sinosporangium siamense NBRC 109515.</title>
        <authorList>
            <person name="Komaki H."/>
            <person name="Tamura T."/>
        </authorList>
    </citation>
    <scope>NUCLEOTIDE SEQUENCE</scope>
    <source>
        <strain evidence="8">NBRC 109515</strain>
    </source>
</reference>
<gene>
    <name evidence="8" type="ORF">Ssi02_19120</name>
</gene>
<organism evidence="8 9">
    <name type="scientific">Sinosporangium siamense</name>
    <dbReference type="NCBI Taxonomy" id="1367973"/>
    <lineage>
        <taxon>Bacteria</taxon>
        <taxon>Bacillati</taxon>
        <taxon>Actinomycetota</taxon>
        <taxon>Actinomycetes</taxon>
        <taxon>Streptosporangiales</taxon>
        <taxon>Streptosporangiaceae</taxon>
        <taxon>Sinosporangium</taxon>
    </lineage>
</organism>
<dbReference type="FunFam" id="3.40.605.10:FF:000007">
    <property type="entry name" value="NAD/NADP-dependent betaine aldehyde dehydrogenase"/>
    <property type="match status" value="1"/>
</dbReference>
<evidence type="ECO:0000256" key="4">
    <source>
        <dbReference type="ARBA" id="ARBA00049194"/>
    </source>
</evidence>
<dbReference type="CDD" id="cd07138">
    <property type="entry name" value="ALDH_CddD_SSP0762"/>
    <property type="match status" value="1"/>
</dbReference>
<dbReference type="RefSeq" id="WP_204023668.1">
    <property type="nucleotide sequence ID" value="NZ_BOOW01000011.1"/>
</dbReference>
<feature type="domain" description="Aldehyde dehydrogenase" evidence="7">
    <location>
        <begin position="10"/>
        <end position="465"/>
    </location>
</feature>
<evidence type="ECO:0000256" key="5">
    <source>
        <dbReference type="PROSITE-ProRule" id="PRU10007"/>
    </source>
</evidence>
<dbReference type="Pfam" id="PF00171">
    <property type="entry name" value="Aldedh"/>
    <property type="match status" value="1"/>
</dbReference>
<keyword evidence="2 6" id="KW-0560">Oxidoreductase</keyword>
<dbReference type="InterPro" id="IPR016161">
    <property type="entry name" value="Ald_DH/histidinol_DH"/>
</dbReference>
<dbReference type="PROSITE" id="PS00687">
    <property type="entry name" value="ALDEHYDE_DEHYDR_GLU"/>
    <property type="match status" value="1"/>
</dbReference>
<dbReference type="FunFam" id="3.40.605.10:FF:000026">
    <property type="entry name" value="Aldehyde dehydrogenase, putative"/>
    <property type="match status" value="1"/>
</dbReference>
<proteinExistence type="inferred from homology"/>
<dbReference type="EMBL" id="BOOW01000011">
    <property type="protein sequence ID" value="GII91681.1"/>
    <property type="molecule type" value="Genomic_DNA"/>
</dbReference>
<dbReference type="FunFam" id="3.40.309.10:FF:000012">
    <property type="entry name" value="Betaine aldehyde dehydrogenase"/>
    <property type="match status" value="1"/>
</dbReference>
<dbReference type="GO" id="GO:0004029">
    <property type="term" value="F:aldehyde dehydrogenase (NAD+) activity"/>
    <property type="evidence" value="ECO:0007669"/>
    <property type="project" value="UniProtKB-EC"/>
</dbReference>
<comment type="similarity">
    <text evidence="1 6">Belongs to the aldehyde dehydrogenase family.</text>
</comment>
<evidence type="ECO:0000313" key="9">
    <source>
        <dbReference type="Proteomes" id="UP000606172"/>
    </source>
</evidence>
<protein>
    <recommendedName>
        <fullName evidence="3">aldehyde dehydrogenase (NAD(+))</fullName>
        <ecNumber evidence="3">1.2.1.3</ecNumber>
    </recommendedName>
</protein>
<evidence type="ECO:0000256" key="6">
    <source>
        <dbReference type="RuleBase" id="RU003345"/>
    </source>
</evidence>
<dbReference type="Proteomes" id="UP000606172">
    <property type="component" value="Unassembled WGS sequence"/>
</dbReference>
<comment type="caution">
    <text evidence="8">The sequence shown here is derived from an EMBL/GenBank/DDBJ whole genome shotgun (WGS) entry which is preliminary data.</text>
</comment>
<dbReference type="InterPro" id="IPR016160">
    <property type="entry name" value="Ald_DH_CS_CYS"/>
</dbReference>
<dbReference type="PROSITE" id="PS00070">
    <property type="entry name" value="ALDEHYDE_DEHYDR_CYS"/>
    <property type="match status" value="1"/>
</dbReference>
<dbReference type="EC" id="1.2.1.3" evidence="3"/>
<dbReference type="PANTHER" id="PTHR42804">
    <property type="entry name" value="ALDEHYDE DEHYDROGENASE"/>
    <property type="match status" value="1"/>
</dbReference>
<dbReference type="InterPro" id="IPR015590">
    <property type="entry name" value="Aldehyde_DH_dom"/>
</dbReference>